<accession>A0A2R5GSU9</accession>
<feature type="compositionally biased region" description="Polar residues" evidence="1">
    <location>
        <begin position="119"/>
        <end position="130"/>
    </location>
</feature>
<evidence type="ECO:0000313" key="2">
    <source>
        <dbReference type="EMBL" id="GBG30954.1"/>
    </source>
</evidence>
<sequence>MVLVFVNGLDARVPDARVDSALIEAVGEGAKWHRVRAADDGATTSGFAELASAKDAALLTKSMAAASQLGSIEVIPEANAATECERVAEELEADVVDRAAKALVKELAVDETAKDAPASHSSRNEISQTEIEAALRLDPKSESMSDEVYKDISDFRYAQARREVAQDRARKRELRQKVANLRKERHEANEARREARAREEAARAADADQKLGSDEVANGGTSSTENVPVKMHLKKAVKGESAADDILGHSGGNGDDGEPAQKRLRSSEGSFSSEGRANESHVEPGTANGSSSGNGVSDTHTATEALQSVSPKVAEPNLEAEKVRTVASKLIENYFGVPEPTLVEHLVRLVCKGAERDELIAEVQAVLEEDEAKECIDALLREVQTL</sequence>
<protein>
    <recommendedName>
        <fullName evidence="4">PWI domain-containing protein</fullName>
    </recommendedName>
</protein>
<organism evidence="2 3">
    <name type="scientific">Hondaea fermentalgiana</name>
    <dbReference type="NCBI Taxonomy" id="2315210"/>
    <lineage>
        <taxon>Eukaryota</taxon>
        <taxon>Sar</taxon>
        <taxon>Stramenopiles</taxon>
        <taxon>Bigyra</taxon>
        <taxon>Labyrinthulomycetes</taxon>
        <taxon>Thraustochytrida</taxon>
        <taxon>Thraustochytriidae</taxon>
        <taxon>Hondaea</taxon>
    </lineage>
</organism>
<evidence type="ECO:0000256" key="1">
    <source>
        <dbReference type="SAM" id="MobiDB-lite"/>
    </source>
</evidence>
<name>A0A2R5GSU9_9STRA</name>
<proteinExistence type="predicted"/>
<evidence type="ECO:0000313" key="3">
    <source>
        <dbReference type="Proteomes" id="UP000241890"/>
    </source>
</evidence>
<feature type="region of interest" description="Disordered" evidence="1">
    <location>
        <begin position="243"/>
        <end position="300"/>
    </location>
</feature>
<feature type="region of interest" description="Disordered" evidence="1">
    <location>
        <begin position="168"/>
        <end position="230"/>
    </location>
</feature>
<feature type="compositionally biased region" description="Basic and acidic residues" evidence="1">
    <location>
        <begin position="181"/>
        <end position="213"/>
    </location>
</feature>
<comment type="caution">
    <text evidence="2">The sequence shown here is derived from an EMBL/GenBank/DDBJ whole genome shotgun (WGS) entry which is preliminary data.</text>
</comment>
<dbReference type="EMBL" id="BEYU01000086">
    <property type="protein sequence ID" value="GBG30954.1"/>
    <property type="molecule type" value="Genomic_DNA"/>
</dbReference>
<gene>
    <name evidence="2" type="ORF">FCC1311_071752</name>
</gene>
<dbReference type="Proteomes" id="UP000241890">
    <property type="component" value="Unassembled WGS sequence"/>
</dbReference>
<feature type="compositionally biased region" description="Polar residues" evidence="1">
    <location>
        <begin position="287"/>
        <end position="300"/>
    </location>
</feature>
<evidence type="ECO:0008006" key="4">
    <source>
        <dbReference type="Google" id="ProtNLM"/>
    </source>
</evidence>
<keyword evidence="3" id="KW-1185">Reference proteome</keyword>
<feature type="region of interest" description="Disordered" evidence="1">
    <location>
        <begin position="112"/>
        <end position="131"/>
    </location>
</feature>
<dbReference type="AlphaFoldDB" id="A0A2R5GSU9"/>
<dbReference type="InParanoid" id="A0A2R5GSU9"/>
<dbReference type="Gene3D" id="1.20.1390.10">
    <property type="entry name" value="PWI domain"/>
    <property type="match status" value="1"/>
</dbReference>
<reference evidence="2 3" key="1">
    <citation type="submission" date="2017-12" db="EMBL/GenBank/DDBJ databases">
        <title>Sequencing, de novo assembly and annotation of complete genome of a new Thraustochytrid species, strain FCC1311.</title>
        <authorList>
            <person name="Sedici K."/>
            <person name="Godart F."/>
            <person name="Aiese Cigliano R."/>
            <person name="Sanseverino W."/>
            <person name="Barakat M."/>
            <person name="Ortet P."/>
            <person name="Marechal E."/>
            <person name="Cagnac O."/>
            <person name="Amato A."/>
        </authorList>
    </citation>
    <scope>NUCLEOTIDE SEQUENCE [LARGE SCALE GENOMIC DNA]</scope>
</reference>